<evidence type="ECO:0000256" key="9">
    <source>
        <dbReference type="RuleBase" id="RU361216"/>
    </source>
</evidence>
<organism evidence="10">
    <name type="scientific">Cuerna arida</name>
    <dbReference type="NCBI Taxonomy" id="1464854"/>
    <lineage>
        <taxon>Eukaryota</taxon>
        <taxon>Metazoa</taxon>
        <taxon>Ecdysozoa</taxon>
        <taxon>Arthropoda</taxon>
        <taxon>Hexapoda</taxon>
        <taxon>Insecta</taxon>
        <taxon>Pterygota</taxon>
        <taxon>Neoptera</taxon>
        <taxon>Paraneoptera</taxon>
        <taxon>Hemiptera</taxon>
        <taxon>Auchenorrhyncha</taxon>
        <taxon>Membracoidea</taxon>
        <taxon>Cicadellidae</taxon>
        <taxon>Cicadellinae</taxon>
        <taxon>Proconiini</taxon>
        <taxon>Cuerna</taxon>
    </lineage>
</organism>
<feature type="transmembrane region" description="Helical" evidence="9">
    <location>
        <begin position="278"/>
        <end position="299"/>
    </location>
</feature>
<dbReference type="InterPro" id="IPR050746">
    <property type="entry name" value="DAACS"/>
</dbReference>
<reference evidence="10" key="1">
    <citation type="submission" date="2015-11" db="EMBL/GenBank/DDBJ databases">
        <title>De novo transcriptome assembly of four potential Pierce s Disease insect vectors from Arizona vineyards.</title>
        <authorList>
            <person name="Tassone E.E."/>
        </authorList>
    </citation>
    <scope>NUCLEOTIDE SEQUENCE</scope>
</reference>
<feature type="transmembrane region" description="Helical" evidence="9">
    <location>
        <begin position="311"/>
        <end position="333"/>
    </location>
</feature>
<keyword evidence="6 9" id="KW-1133">Transmembrane helix</keyword>
<evidence type="ECO:0000256" key="2">
    <source>
        <dbReference type="ARBA" id="ARBA00006148"/>
    </source>
</evidence>
<keyword evidence="4 9" id="KW-0812">Transmembrane</keyword>
<dbReference type="AlphaFoldDB" id="A0A1B6EPJ0"/>
<dbReference type="Pfam" id="PF00375">
    <property type="entry name" value="SDF"/>
    <property type="match status" value="1"/>
</dbReference>
<keyword evidence="7 9" id="KW-0472">Membrane</keyword>
<dbReference type="GO" id="GO:0005313">
    <property type="term" value="F:L-glutamate transmembrane transporter activity"/>
    <property type="evidence" value="ECO:0007669"/>
    <property type="project" value="TreeGrafter"/>
</dbReference>
<keyword evidence="8" id="KW-0325">Glycoprotein</keyword>
<evidence type="ECO:0000256" key="7">
    <source>
        <dbReference type="ARBA" id="ARBA00023136"/>
    </source>
</evidence>
<dbReference type="GO" id="GO:0015501">
    <property type="term" value="F:glutamate:sodium symporter activity"/>
    <property type="evidence" value="ECO:0007669"/>
    <property type="project" value="TreeGrafter"/>
</dbReference>
<accession>A0A1B6EPJ0</accession>
<feature type="transmembrane region" description="Helical" evidence="9">
    <location>
        <begin position="418"/>
        <end position="440"/>
    </location>
</feature>
<gene>
    <name evidence="10" type="ORF">g.37197</name>
    <name evidence="11" type="ORF">g.37201</name>
</gene>
<sequence>VWSGRLCRGVRVFPSRLVELRYFRKPLSGGEVQPRVIKMAPQTRGQKVTKCITNNLLTMLTVGGVVGGGVIGFTLRASKPIWTPREVMYVQFIGEIFLNMLKGLIIPLLVSSIVSAIGALDLSLSSKIGFRAIAYYVATTSLAVFQGIVLVSVIQPGRYSGNENITRKGTSRNVTTVDTLMDLARSMFPPNLIQACTHQYRTVLTFDDSKNDNVSEVLKQDIKNLHTWTISNEFTEGSNVLGLVVFAVVLGIAIGRMGEMGKPLLKVFESLGEAMMVITNWVIWISPLGVLFLVCSKILSMDSITTVFHQLGLYFFTVLLGLFCHGFIVVPLIYTIGTRKMPFRFIANMTQAIVTAFGTASSSASLPVSMACLEEKNHVDERVSRFVMPIGATINMDGTALYEAVAALFIAQVRNVPYTFGSIIAVSITATFASIGAAGIPQAGLVTMVMVLDTVGLPAEDVTLIIAVDWLLDRFRTTVNVLGDAIGAGLVEHLSRTELQQLGEAETVKMRKQSVAERNKDWSNTPL</sequence>
<dbReference type="InterPro" id="IPR001991">
    <property type="entry name" value="Na-dicarboxylate_symporter"/>
</dbReference>
<evidence type="ECO:0000256" key="8">
    <source>
        <dbReference type="ARBA" id="ARBA00023180"/>
    </source>
</evidence>
<evidence type="ECO:0000256" key="1">
    <source>
        <dbReference type="ARBA" id="ARBA00004141"/>
    </source>
</evidence>
<dbReference type="InterPro" id="IPR036458">
    <property type="entry name" value="Na:dicarbo_symporter_sf"/>
</dbReference>
<dbReference type="Gene3D" id="1.10.3860.10">
    <property type="entry name" value="Sodium:dicarboxylate symporter"/>
    <property type="match status" value="1"/>
</dbReference>
<feature type="transmembrane region" description="Helical" evidence="9">
    <location>
        <begin position="240"/>
        <end position="257"/>
    </location>
</feature>
<name>A0A1B6EPJ0_9HEMI</name>
<evidence type="ECO:0000313" key="10">
    <source>
        <dbReference type="EMBL" id="JAS39841.1"/>
    </source>
</evidence>
<dbReference type="PRINTS" id="PR00173">
    <property type="entry name" value="EDTRNSPORT"/>
</dbReference>
<feature type="transmembrane region" description="Helical" evidence="9">
    <location>
        <begin position="96"/>
        <end position="120"/>
    </location>
</feature>
<comment type="subcellular location">
    <subcellularLocation>
        <location evidence="1 9">Membrane</location>
        <topology evidence="1 9">Multi-pass membrane protein</topology>
    </subcellularLocation>
</comment>
<dbReference type="GO" id="GO:0015175">
    <property type="term" value="F:neutral L-amino acid transmembrane transporter activity"/>
    <property type="evidence" value="ECO:0007669"/>
    <property type="project" value="TreeGrafter"/>
</dbReference>
<protein>
    <recommendedName>
        <fullName evidence="9">Amino acid transporter</fullName>
    </recommendedName>
</protein>
<dbReference type="PROSITE" id="PS00714">
    <property type="entry name" value="NA_DICARBOXYL_SYMP_2"/>
    <property type="match status" value="1"/>
</dbReference>
<evidence type="ECO:0000256" key="6">
    <source>
        <dbReference type="ARBA" id="ARBA00022989"/>
    </source>
</evidence>
<keyword evidence="3 9" id="KW-0813">Transport</keyword>
<feature type="transmembrane region" description="Helical" evidence="9">
    <location>
        <begin position="386"/>
        <end position="411"/>
    </location>
</feature>
<dbReference type="GO" id="GO:0005886">
    <property type="term" value="C:plasma membrane"/>
    <property type="evidence" value="ECO:0007669"/>
    <property type="project" value="TreeGrafter"/>
</dbReference>
<evidence type="ECO:0000256" key="3">
    <source>
        <dbReference type="ARBA" id="ARBA00022448"/>
    </source>
</evidence>
<feature type="transmembrane region" description="Helical" evidence="9">
    <location>
        <begin position="56"/>
        <end position="76"/>
    </location>
</feature>
<dbReference type="EMBL" id="GECZ01021864">
    <property type="protein sequence ID" value="JAS47905.1"/>
    <property type="molecule type" value="Transcribed_RNA"/>
</dbReference>
<dbReference type="SUPFAM" id="SSF118215">
    <property type="entry name" value="Proton glutamate symport protein"/>
    <property type="match status" value="1"/>
</dbReference>
<feature type="transmembrane region" description="Helical" evidence="9">
    <location>
        <begin position="132"/>
        <end position="154"/>
    </location>
</feature>
<feature type="non-terminal residue" evidence="10">
    <location>
        <position position="1"/>
    </location>
</feature>
<evidence type="ECO:0000256" key="5">
    <source>
        <dbReference type="ARBA" id="ARBA00022847"/>
    </source>
</evidence>
<evidence type="ECO:0000256" key="4">
    <source>
        <dbReference type="ARBA" id="ARBA00022692"/>
    </source>
</evidence>
<evidence type="ECO:0000313" key="11">
    <source>
        <dbReference type="EMBL" id="JAS47905.1"/>
    </source>
</evidence>
<dbReference type="PANTHER" id="PTHR11958">
    <property type="entry name" value="SODIUM/DICARBOXYLATE SYMPORTER-RELATED"/>
    <property type="match status" value="1"/>
</dbReference>
<dbReference type="InterPro" id="IPR018107">
    <property type="entry name" value="Na-dicarboxylate_symporter_CS"/>
</dbReference>
<comment type="similarity">
    <text evidence="2 9">Belongs to the dicarboxylate/amino acid:cation symporter (DAACS) (TC 2.A.23) family.</text>
</comment>
<proteinExistence type="inferred from homology"/>
<dbReference type="EMBL" id="GECZ01029928">
    <property type="protein sequence ID" value="JAS39841.1"/>
    <property type="molecule type" value="Transcribed_RNA"/>
</dbReference>
<keyword evidence="5 9" id="KW-0769">Symport</keyword>
<dbReference type="PANTHER" id="PTHR11958:SF63">
    <property type="entry name" value="AMINO ACID TRANSPORTER"/>
    <property type="match status" value="1"/>
</dbReference>